<name>A0ABN2ZE55_9ACTN</name>
<accession>A0ABN2ZE55</accession>
<keyword evidence="4" id="KW-1185">Reference proteome</keyword>
<sequence length="208" mass="21760">MLSLAQQTADQAIAEARAEANKIVGEARSRAEGLERDARAKADALERDAQEKHRVAMGSLESARATLERKVEDLRGFEREYRTRLKSYLESQLRQLENQADDSLAPPRTPAAASLPAAAAPAPAPSMAPAGAGAMSGPPSMGGGSMGGQQGGGMPSRGQQPAGGPSYGGQQQMSPAMTQPMAPVRPQGGPMQQPPSPMRGFLIDEDDN</sequence>
<evidence type="ECO:0000313" key="3">
    <source>
        <dbReference type="EMBL" id="GAA2140836.1"/>
    </source>
</evidence>
<reference evidence="4" key="1">
    <citation type="journal article" date="2019" name="Int. J. Syst. Evol. Microbiol.">
        <title>The Global Catalogue of Microorganisms (GCM) 10K type strain sequencing project: providing services to taxonomists for standard genome sequencing and annotation.</title>
        <authorList>
            <consortium name="The Broad Institute Genomics Platform"/>
            <consortium name="The Broad Institute Genome Sequencing Center for Infectious Disease"/>
            <person name="Wu L."/>
            <person name="Ma J."/>
        </authorList>
    </citation>
    <scope>NUCLEOTIDE SEQUENCE [LARGE SCALE GENOMIC DNA]</scope>
    <source>
        <strain evidence="4">JCM 15481</strain>
    </source>
</reference>
<protein>
    <recommendedName>
        <fullName evidence="5">Cell division protein DivIVA</fullName>
    </recommendedName>
</protein>
<comment type="caution">
    <text evidence="3">The sequence shown here is derived from an EMBL/GenBank/DDBJ whole genome shotgun (WGS) entry which is preliminary data.</text>
</comment>
<feature type="compositionally biased region" description="Low complexity" evidence="2">
    <location>
        <begin position="103"/>
        <end position="139"/>
    </location>
</feature>
<gene>
    <name evidence="3" type="ORF">GCM10009802_51190</name>
</gene>
<evidence type="ECO:0008006" key="5">
    <source>
        <dbReference type="Google" id="ProtNLM"/>
    </source>
</evidence>
<dbReference type="PANTHER" id="PTHR35794:SF2">
    <property type="entry name" value="CELL DIVISION PROTEIN DIVIVA"/>
    <property type="match status" value="1"/>
</dbReference>
<feature type="compositionally biased region" description="Gly residues" evidence="2">
    <location>
        <begin position="140"/>
        <end position="155"/>
    </location>
</feature>
<dbReference type="PANTHER" id="PTHR35794">
    <property type="entry name" value="CELL DIVISION PROTEIN DIVIVA"/>
    <property type="match status" value="1"/>
</dbReference>
<feature type="compositionally biased region" description="Polar residues" evidence="2">
    <location>
        <begin position="168"/>
        <end position="177"/>
    </location>
</feature>
<proteinExistence type="predicted"/>
<evidence type="ECO:0000256" key="2">
    <source>
        <dbReference type="SAM" id="MobiDB-lite"/>
    </source>
</evidence>
<dbReference type="Proteomes" id="UP001500443">
    <property type="component" value="Unassembled WGS sequence"/>
</dbReference>
<dbReference type="EMBL" id="BAAAPF010000225">
    <property type="protein sequence ID" value="GAA2140836.1"/>
    <property type="molecule type" value="Genomic_DNA"/>
</dbReference>
<evidence type="ECO:0000256" key="1">
    <source>
        <dbReference type="SAM" id="Coils"/>
    </source>
</evidence>
<evidence type="ECO:0000313" key="4">
    <source>
        <dbReference type="Proteomes" id="UP001500443"/>
    </source>
</evidence>
<feature type="coiled-coil region" evidence="1">
    <location>
        <begin position="17"/>
        <end position="80"/>
    </location>
</feature>
<dbReference type="InterPro" id="IPR007793">
    <property type="entry name" value="DivIVA_fam"/>
</dbReference>
<organism evidence="3 4">
    <name type="scientific">Streptomyces synnematoformans</name>
    <dbReference type="NCBI Taxonomy" id="415721"/>
    <lineage>
        <taxon>Bacteria</taxon>
        <taxon>Bacillati</taxon>
        <taxon>Actinomycetota</taxon>
        <taxon>Actinomycetes</taxon>
        <taxon>Kitasatosporales</taxon>
        <taxon>Streptomycetaceae</taxon>
        <taxon>Streptomyces</taxon>
    </lineage>
</organism>
<keyword evidence="1" id="KW-0175">Coiled coil</keyword>
<feature type="region of interest" description="Disordered" evidence="2">
    <location>
        <begin position="93"/>
        <end position="208"/>
    </location>
</feature>